<evidence type="ECO:0000256" key="6">
    <source>
        <dbReference type="SAM" id="Phobius"/>
    </source>
</evidence>
<dbReference type="InterPro" id="IPR051539">
    <property type="entry name" value="T4SS-coupling_protein"/>
</dbReference>
<evidence type="ECO:0000313" key="8">
    <source>
        <dbReference type="EMBL" id="TLD71344.1"/>
    </source>
</evidence>
<dbReference type="Proteomes" id="UP000306196">
    <property type="component" value="Unassembled WGS sequence"/>
</dbReference>
<dbReference type="Gene3D" id="3.40.50.300">
    <property type="entry name" value="P-loop containing nucleotide triphosphate hydrolases"/>
    <property type="match status" value="2"/>
</dbReference>
<evidence type="ECO:0000256" key="3">
    <source>
        <dbReference type="ARBA" id="ARBA00022692"/>
    </source>
</evidence>
<keyword evidence="9" id="KW-1185">Reference proteome</keyword>
<keyword evidence="5 6" id="KW-0472">Membrane</keyword>
<dbReference type="InterPro" id="IPR019476">
    <property type="entry name" value="T4SS_TraD_DNA-bd"/>
</dbReference>
<dbReference type="GO" id="GO:0005886">
    <property type="term" value="C:plasma membrane"/>
    <property type="evidence" value="ECO:0007669"/>
    <property type="project" value="UniProtKB-SubCell"/>
</dbReference>
<sequence>MVVLRPSIAALAVAAGWSGYANLSEPWHIAALSGGVIIALFILFIVTNKSSPRSTIVVKLRGITWTTEDFCRGWLITGDTGSGKTRSGITPLLYQVFTNSPGWGGICIDDKGLYWETLKEMTRHFHRESDLILLQVRPDSPTAEWTPSHTFNLTSDRGIPFGTYAKFVVDTASSLGQQGDKGFFRNQAHTHIAAALEVLYEIGADVTLENVYHFLLNQSDMEEALDDLSDAEPTERRRLLSEHFRHRFLSQPPEQIGGVKETIANYLQYFLTPEIAQVFCPTENTFEFSDIDRGKIICIAMPQKFQTERRYVNTFLKMLFYTHVLRRFDKPKEERKDDNLLILWADEAQRFMTASEDGMSDYNCVDVIREARATVVAAAQSSSSFIPPLGREKARVLTLNLRNRMIFRAADEEGANESADFLGKKKVIKKSWGYSGGRQNSSFSELEEHKIKPHILRSLPKHTAVLVHCERGFKRTLLPPIEPDGTVSRWFSRGIF</sequence>
<feature type="transmembrane region" description="Helical" evidence="6">
    <location>
        <begin position="27"/>
        <end position="46"/>
    </location>
</feature>
<dbReference type="PANTHER" id="PTHR37937">
    <property type="entry name" value="CONJUGATIVE TRANSFER: DNA TRANSPORT"/>
    <property type="match status" value="1"/>
</dbReference>
<evidence type="ECO:0000313" key="9">
    <source>
        <dbReference type="Proteomes" id="UP000306196"/>
    </source>
</evidence>
<proteinExistence type="predicted"/>
<comment type="caution">
    <text evidence="8">The sequence shown here is derived from an EMBL/GenBank/DDBJ whole genome shotgun (WGS) entry which is preliminary data.</text>
</comment>
<protein>
    <recommendedName>
        <fullName evidence="7">Type IV secretion system coupling protein TraD DNA-binding domain-containing protein</fullName>
    </recommendedName>
</protein>
<keyword evidence="3 6" id="KW-0812">Transmembrane</keyword>
<dbReference type="PANTHER" id="PTHR37937:SF1">
    <property type="entry name" value="CONJUGATIVE TRANSFER: DNA TRANSPORT"/>
    <property type="match status" value="1"/>
</dbReference>
<evidence type="ECO:0000256" key="2">
    <source>
        <dbReference type="ARBA" id="ARBA00022475"/>
    </source>
</evidence>
<evidence type="ECO:0000256" key="5">
    <source>
        <dbReference type="ARBA" id="ARBA00023136"/>
    </source>
</evidence>
<evidence type="ECO:0000259" key="7">
    <source>
        <dbReference type="Pfam" id="PF10412"/>
    </source>
</evidence>
<name>A0A5R8KGC3_9BACT</name>
<keyword evidence="4 6" id="KW-1133">Transmembrane helix</keyword>
<comment type="subcellular location">
    <subcellularLocation>
        <location evidence="1">Cell membrane</location>
        <topology evidence="1">Multi-pass membrane protein</topology>
    </subcellularLocation>
</comment>
<dbReference type="InterPro" id="IPR027417">
    <property type="entry name" value="P-loop_NTPase"/>
</dbReference>
<organism evidence="8 9">
    <name type="scientific">Phragmitibacter flavus</name>
    <dbReference type="NCBI Taxonomy" id="2576071"/>
    <lineage>
        <taxon>Bacteria</taxon>
        <taxon>Pseudomonadati</taxon>
        <taxon>Verrucomicrobiota</taxon>
        <taxon>Verrucomicrobiia</taxon>
        <taxon>Verrucomicrobiales</taxon>
        <taxon>Verrucomicrobiaceae</taxon>
        <taxon>Phragmitibacter</taxon>
    </lineage>
</organism>
<keyword evidence="2" id="KW-1003">Cell membrane</keyword>
<dbReference type="Pfam" id="PF10412">
    <property type="entry name" value="TrwB_AAD_bind"/>
    <property type="match status" value="1"/>
</dbReference>
<gene>
    <name evidence="8" type="ORF">FEM03_07380</name>
</gene>
<feature type="domain" description="Type IV secretion system coupling protein TraD DNA-binding" evidence="7">
    <location>
        <begin position="71"/>
        <end position="456"/>
    </location>
</feature>
<dbReference type="EMBL" id="VAUV01000005">
    <property type="protein sequence ID" value="TLD71344.1"/>
    <property type="molecule type" value="Genomic_DNA"/>
</dbReference>
<dbReference type="SUPFAM" id="SSF52540">
    <property type="entry name" value="P-loop containing nucleoside triphosphate hydrolases"/>
    <property type="match status" value="1"/>
</dbReference>
<dbReference type="OrthoDB" id="176739at2"/>
<dbReference type="AlphaFoldDB" id="A0A5R8KGC3"/>
<evidence type="ECO:0000256" key="1">
    <source>
        <dbReference type="ARBA" id="ARBA00004651"/>
    </source>
</evidence>
<reference evidence="8 9" key="1">
    <citation type="submission" date="2019-05" db="EMBL/GenBank/DDBJ databases">
        <title>Verrucobacter flavum gen. nov., sp. nov. a new member of the family Verrucomicrobiaceae.</title>
        <authorList>
            <person name="Szuroczki S."/>
            <person name="Abbaszade G."/>
            <person name="Szabo A."/>
            <person name="Felfoldi T."/>
            <person name="Schumann P."/>
            <person name="Boka K."/>
            <person name="Keki Z."/>
            <person name="Toumi M."/>
            <person name="Toth E."/>
        </authorList>
    </citation>
    <scope>NUCLEOTIDE SEQUENCE [LARGE SCALE GENOMIC DNA]</scope>
    <source>
        <strain evidence="8 9">MG-N-17</strain>
    </source>
</reference>
<evidence type="ECO:0000256" key="4">
    <source>
        <dbReference type="ARBA" id="ARBA00022989"/>
    </source>
</evidence>
<accession>A0A5R8KGC3</accession>